<dbReference type="STRING" id="246404.A0A507EJN3"/>
<evidence type="ECO:0000313" key="3">
    <source>
        <dbReference type="EMBL" id="TPX63577.1"/>
    </source>
</evidence>
<dbReference type="Proteomes" id="UP000320333">
    <property type="component" value="Unassembled WGS sequence"/>
</dbReference>
<organism evidence="3 4">
    <name type="scientific">Chytriomyces confervae</name>
    <dbReference type="NCBI Taxonomy" id="246404"/>
    <lineage>
        <taxon>Eukaryota</taxon>
        <taxon>Fungi</taxon>
        <taxon>Fungi incertae sedis</taxon>
        <taxon>Chytridiomycota</taxon>
        <taxon>Chytridiomycota incertae sedis</taxon>
        <taxon>Chytridiomycetes</taxon>
        <taxon>Chytridiales</taxon>
        <taxon>Chytriomycetaceae</taxon>
        <taxon>Chytriomyces</taxon>
    </lineage>
</organism>
<protein>
    <submittedName>
        <fullName evidence="3">2-oxo-4-hydroxy-4-carboxy-5-ureidoimidazoline decarboxylase</fullName>
    </submittedName>
</protein>
<evidence type="ECO:0000259" key="2">
    <source>
        <dbReference type="Pfam" id="PF09349"/>
    </source>
</evidence>
<proteinExistence type="predicted"/>
<dbReference type="Pfam" id="PF09349">
    <property type="entry name" value="OHCU_decarbox"/>
    <property type="match status" value="1"/>
</dbReference>
<dbReference type="AlphaFoldDB" id="A0A507EJN3"/>
<keyword evidence="1" id="KW-0659">Purine metabolism</keyword>
<dbReference type="EMBL" id="QEAP01000598">
    <property type="protein sequence ID" value="TPX63577.1"/>
    <property type="molecule type" value="Genomic_DNA"/>
</dbReference>
<dbReference type="PANTHER" id="PTHR37987:SF1">
    <property type="entry name" value="OXO-4-HYDROXY-4-CARBOXY-5-UREIDOIMIDAZOLINE DECARBOXYLASE DOMAIN-CONTAINING PROTEIN"/>
    <property type="match status" value="1"/>
</dbReference>
<accession>A0A507EJN3</accession>
<evidence type="ECO:0000256" key="1">
    <source>
        <dbReference type="ARBA" id="ARBA00022631"/>
    </source>
</evidence>
<dbReference type="Gene3D" id="1.10.3330.10">
    <property type="entry name" value="Oxo-4-hydroxy-4-carboxy-5-ureidoimidazoline decarboxylase"/>
    <property type="match status" value="1"/>
</dbReference>
<dbReference type="OrthoDB" id="5398391at2759"/>
<sequence>MGDINTASKHEFVSTINKLFEAAPPLADYLYSHRPYESLAALIDIAQAAVLSKPPIFNEQQMLEIINAHPRLGAPKETLSEASLREQGGASVVGGSSATIDAGSSQQQVDAILARINREYEDKFGFKLVEFVNGRSKADLVPVLQKRLDSGEVKAEMATALTAMMDIARDRLRKSAV</sequence>
<reference evidence="3 4" key="1">
    <citation type="journal article" date="2019" name="Sci. Rep.">
        <title>Comparative genomics of chytrid fungi reveal insights into the obligate biotrophic and pathogenic lifestyle of Synchytrium endobioticum.</title>
        <authorList>
            <person name="van de Vossenberg B.T.L.H."/>
            <person name="Warris S."/>
            <person name="Nguyen H.D.T."/>
            <person name="van Gent-Pelzer M.P.E."/>
            <person name="Joly D.L."/>
            <person name="van de Geest H.C."/>
            <person name="Bonants P.J.M."/>
            <person name="Smith D.S."/>
            <person name="Levesque C.A."/>
            <person name="van der Lee T.A.J."/>
        </authorList>
    </citation>
    <scope>NUCLEOTIDE SEQUENCE [LARGE SCALE GENOMIC DNA]</scope>
    <source>
        <strain evidence="3 4">CBS 675.73</strain>
    </source>
</reference>
<comment type="caution">
    <text evidence="3">The sequence shown here is derived from an EMBL/GenBank/DDBJ whole genome shotgun (WGS) entry which is preliminary data.</text>
</comment>
<dbReference type="SUPFAM" id="SSF158694">
    <property type="entry name" value="UraD-Like"/>
    <property type="match status" value="1"/>
</dbReference>
<evidence type="ECO:0000313" key="4">
    <source>
        <dbReference type="Proteomes" id="UP000320333"/>
    </source>
</evidence>
<dbReference type="PANTHER" id="PTHR37987">
    <property type="entry name" value="CHROMOSOME 9, WHOLE GENOME SHOTGUN SEQUENCE"/>
    <property type="match status" value="1"/>
</dbReference>
<feature type="domain" description="Oxo-4-hydroxy-4-carboxy-5-ureidoimidazoline decarboxylase" evidence="2">
    <location>
        <begin position="5"/>
        <end position="173"/>
    </location>
</feature>
<keyword evidence="4" id="KW-1185">Reference proteome</keyword>
<gene>
    <name evidence="3" type="ORF">CcCBS67573_g08637</name>
</gene>
<dbReference type="InterPro" id="IPR036778">
    <property type="entry name" value="OHCU_decarboxylase_sf"/>
</dbReference>
<dbReference type="GO" id="GO:0006144">
    <property type="term" value="P:purine nucleobase metabolic process"/>
    <property type="evidence" value="ECO:0007669"/>
    <property type="project" value="UniProtKB-KW"/>
</dbReference>
<name>A0A507EJN3_9FUNG</name>
<dbReference type="InterPro" id="IPR018020">
    <property type="entry name" value="OHCU_decarboxylase"/>
</dbReference>